<feature type="non-terminal residue" evidence="2">
    <location>
        <position position="1"/>
    </location>
</feature>
<sequence>LAEQTGATAHLGVLHGSDTLYLLKEQPADSPTLVTAVGVRLPAHLTASGRAMLARLPRAQVRALYPHPDSFVTRTGRGPAGPRELRELLDVERRQGWASEEQQVAEGFTSVAAAAFDHNTAPVAAISLTVPSARPDAVRCAGSRTPTAVKRVGESAGCSFSR</sequence>
<evidence type="ECO:0000313" key="2">
    <source>
        <dbReference type="EMBL" id="RCV47405.1"/>
    </source>
</evidence>
<keyword evidence="3" id="KW-1185">Reference proteome</keyword>
<dbReference type="EMBL" id="QEIN01000521">
    <property type="protein sequence ID" value="RCV47405.1"/>
    <property type="molecule type" value="Genomic_DNA"/>
</dbReference>
<evidence type="ECO:0000259" key="1">
    <source>
        <dbReference type="PROSITE" id="PS51078"/>
    </source>
</evidence>
<dbReference type="RefSeq" id="WP_309485921.1">
    <property type="nucleotide sequence ID" value="NZ_QEIN01000521.1"/>
</dbReference>
<dbReference type="SUPFAM" id="SSF55781">
    <property type="entry name" value="GAF domain-like"/>
    <property type="match status" value="1"/>
</dbReference>
<dbReference type="GO" id="GO:0045892">
    <property type="term" value="P:negative regulation of DNA-templated transcription"/>
    <property type="evidence" value="ECO:0007669"/>
    <property type="project" value="TreeGrafter"/>
</dbReference>
<dbReference type="AlphaFoldDB" id="A0A368SXJ1"/>
<gene>
    <name evidence="2" type="ORF">DEF24_27175</name>
</gene>
<evidence type="ECO:0000313" key="3">
    <source>
        <dbReference type="Proteomes" id="UP000253318"/>
    </source>
</evidence>
<dbReference type="InterPro" id="IPR029016">
    <property type="entry name" value="GAF-like_dom_sf"/>
</dbReference>
<proteinExistence type="predicted"/>
<dbReference type="PROSITE" id="PS51078">
    <property type="entry name" value="ICLR_ED"/>
    <property type="match status" value="1"/>
</dbReference>
<protein>
    <submittedName>
        <fullName evidence="2">IclR family transcriptional regulator</fullName>
    </submittedName>
</protein>
<organism evidence="2 3">
    <name type="scientific">Marinitenerispora sediminis</name>
    <dbReference type="NCBI Taxonomy" id="1931232"/>
    <lineage>
        <taxon>Bacteria</taxon>
        <taxon>Bacillati</taxon>
        <taxon>Actinomycetota</taxon>
        <taxon>Actinomycetes</taxon>
        <taxon>Streptosporangiales</taxon>
        <taxon>Nocardiopsidaceae</taxon>
        <taxon>Marinitenerispora</taxon>
    </lineage>
</organism>
<dbReference type="PANTHER" id="PTHR30136:SF35">
    <property type="entry name" value="HTH-TYPE TRANSCRIPTIONAL REGULATOR RV1719"/>
    <property type="match status" value="1"/>
</dbReference>
<name>A0A368SXJ1_9ACTN</name>
<feature type="domain" description="IclR-ED" evidence="1">
    <location>
        <begin position="1"/>
        <end position="162"/>
    </location>
</feature>
<dbReference type="InterPro" id="IPR050707">
    <property type="entry name" value="HTH_MetabolicPath_Reg"/>
</dbReference>
<comment type="caution">
    <text evidence="2">The sequence shown here is derived from an EMBL/GenBank/DDBJ whole genome shotgun (WGS) entry which is preliminary data.</text>
</comment>
<dbReference type="InterPro" id="IPR014757">
    <property type="entry name" value="Tscrpt_reg_IclR_C"/>
</dbReference>
<dbReference type="Gene3D" id="3.30.450.40">
    <property type="match status" value="1"/>
</dbReference>
<dbReference type="Pfam" id="PF01614">
    <property type="entry name" value="IclR_C"/>
    <property type="match status" value="1"/>
</dbReference>
<accession>A0A368SXJ1</accession>
<dbReference type="GO" id="GO:0003677">
    <property type="term" value="F:DNA binding"/>
    <property type="evidence" value="ECO:0007669"/>
    <property type="project" value="TreeGrafter"/>
</dbReference>
<dbReference type="Proteomes" id="UP000253318">
    <property type="component" value="Unassembled WGS sequence"/>
</dbReference>
<dbReference type="PANTHER" id="PTHR30136">
    <property type="entry name" value="HELIX-TURN-HELIX TRANSCRIPTIONAL REGULATOR, ICLR FAMILY"/>
    <property type="match status" value="1"/>
</dbReference>
<reference evidence="2 3" key="1">
    <citation type="submission" date="2018-04" db="EMBL/GenBank/DDBJ databases">
        <title>Novel actinobacteria from marine sediment.</title>
        <authorList>
            <person name="Ng Z.Y."/>
            <person name="Tan G.Y.A."/>
        </authorList>
    </citation>
    <scope>NUCLEOTIDE SEQUENCE [LARGE SCALE GENOMIC DNA]</scope>
    <source>
        <strain evidence="2 3">TPS81</strain>
    </source>
</reference>
<dbReference type="GO" id="GO:0003700">
    <property type="term" value="F:DNA-binding transcription factor activity"/>
    <property type="evidence" value="ECO:0007669"/>
    <property type="project" value="TreeGrafter"/>
</dbReference>